<name>A0A0H3CBY5_CAUVN</name>
<dbReference type="PRINTS" id="PR00081">
    <property type="entry name" value="GDHRDH"/>
</dbReference>
<dbReference type="GO" id="GO:0016020">
    <property type="term" value="C:membrane"/>
    <property type="evidence" value="ECO:0007669"/>
    <property type="project" value="TreeGrafter"/>
</dbReference>
<dbReference type="PANTHER" id="PTHR44196">
    <property type="entry name" value="DEHYDROGENASE/REDUCTASE SDR FAMILY MEMBER 7B"/>
    <property type="match status" value="1"/>
</dbReference>
<accession>A0A0H3CBY5</accession>
<dbReference type="PATRIC" id="fig|565050.3.peg.3199"/>
<dbReference type="InterPro" id="IPR020904">
    <property type="entry name" value="Sc_DH/Rdtase_CS"/>
</dbReference>
<sequence>MAKNPFQDKVCIVTGAASGLGRALSAQLAEAGATLIIADINFPAAEELAHRMNQLGVTAKPVRTDVTLSESVRQLIEGTAAEFGRIDYLFNNAGIAVFGEIRDLSLDHWRRVIDINLMGEIYGIHYAYPQMIKQGFGHIVNVASGFGMAPGPVNSPYVASKFAVFGLSHALATEARAFGVHVTVACPGFIKTPLVDNIHCVNAAPADVLANIPVAMVPVDRAANIILTGVAKRKMVIAFPGYVGVLAFIHRFLPAVWDSMGKGEIARFRKIRKDPAVS</sequence>
<keyword evidence="7" id="KW-1185">Reference proteome</keyword>
<dbReference type="OrthoDB" id="9810734at2"/>
<dbReference type="InterPro" id="IPR036291">
    <property type="entry name" value="NAD(P)-bd_dom_sf"/>
</dbReference>
<dbReference type="FunFam" id="3.40.50.720:FF:000084">
    <property type="entry name" value="Short-chain dehydrogenase reductase"/>
    <property type="match status" value="1"/>
</dbReference>
<dbReference type="EC" id="1.1.1.175" evidence="3"/>
<dbReference type="Gene3D" id="3.40.50.720">
    <property type="entry name" value="NAD(P)-binding Rossmann-like Domain"/>
    <property type="match status" value="1"/>
</dbReference>
<dbReference type="AlphaFoldDB" id="A0A0H3CBY5"/>
<dbReference type="Proteomes" id="UP000001364">
    <property type="component" value="Chromosome"/>
</dbReference>
<evidence type="ECO:0000256" key="4">
    <source>
        <dbReference type="ARBA" id="ARBA00069939"/>
    </source>
</evidence>
<dbReference type="SMR" id="A0A0H3CBY5"/>
<dbReference type="EMBL" id="CP001340">
    <property type="protein sequence ID" value="ACL96743.1"/>
    <property type="molecule type" value="Genomic_DNA"/>
</dbReference>
<dbReference type="GeneID" id="7330301"/>
<dbReference type="RefSeq" id="WP_010921011.1">
    <property type="nucleotide sequence ID" value="NC_011916.1"/>
</dbReference>
<evidence type="ECO:0000256" key="5">
    <source>
        <dbReference type="RuleBase" id="RU000363"/>
    </source>
</evidence>
<proteinExistence type="inferred from homology"/>
<evidence type="ECO:0000313" key="7">
    <source>
        <dbReference type="Proteomes" id="UP000001364"/>
    </source>
</evidence>
<dbReference type="PRINTS" id="PR00080">
    <property type="entry name" value="SDRFAMILY"/>
</dbReference>
<organism evidence="6 7">
    <name type="scientific">Caulobacter vibrioides (strain NA1000 / CB15N)</name>
    <name type="common">Caulobacter crescentus</name>
    <dbReference type="NCBI Taxonomy" id="565050"/>
    <lineage>
        <taxon>Bacteria</taxon>
        <taxon>Pseudomonadati</taxon>
        <taxon>Pseudomonadota</taxon>
        <taxon>Alphaproteobacteria</taxon>
        <taxon>Caulobacterales</taxon>
        <taxon>Caulobacteraceae</taxon>
        <taxon>Caulobacter</taxon>
    </lineage>
</organism>
<evidence type="ECO:0000313" key="6">
    <source>
        <dbReference type="EMBL" id="ACL96743.1"/>
    </source>
</evidence>
<dbReference type="PROSITE" id="PS00061">
    <property type="entry name" value="ADH_SHORT"/>
    <property type="match status" value="1"/>
</dbReference>
<dbReference type="CDD" id="cd05233">
    <property type="entry name" value="SDR_c"/>
    <property type="match status" value="1"/>
</dbReference>
<dbReference type="Pfam" id="PF00106">
    <property type="entry name" value="adh_short"/>
    <property type="match status" value="1"/>
</dbReference>
<dbReference type="PANTHER" id="PTHR44196:SF1">
    <property type="entry name" value="DEHYDROGENASE_REDUCTASE SDR FAMILY MEMBER 7B"/>
    <property type="match status" value="1"/>
</dbReference>
<protein>
    <recommendedName>
        <fullName evidence="4">D-xylose 1-dehydrogenase</fullName>
        <ecNumber evidence="3">1.1.1.175</ecNumber>
    </recommendedName>
</protein>
<evidence type="ECO:0000256" key="1">
    <source>
        <dbReference type="ARBA" id="ARBA00006484"/>
    </source>
</evidence>
<dbReference type="InterPro" id="IPR002347">
    <property type="entry name" value="SDR_fam"/>
</dbReference>
<dbReference type="SUPFAM" id="SSF51735">
    <property type="entry name" value="NAD(P)-binding Rossmann-fold domains"/>
    <property type="match status" value="1"/>
</dbReference>
<keyword evidence="2 6" id="KW-0560">Oxidoreductase</keyword>
<dbReference type="KEGG" id="ccs:CCNA_03279"/>
<evidence type="ECO:0000256" key="2">
    <source>
        <dbReference type="ARBA" id="ARBA00023002"/>
    </source>
</evidence>
<comment type="similarity">
    <text evidence="1 5">Belongs to the short-chain dehydrogenases/reductases (SDR) family.</text>
</comment>
<evidence type="ECO:0000256" key="3">
    <source>
        <dbReference type="ARBA" id="ARBA00066641"/>
    </source>
</evidence>
<dbReference type="HOGENOM" id="CLU_010194_2_1_5"/>
<reference evidence="6 7" key="1">
    <citation type="journal article" date="2010" name="J. Bacteriol.">
        <title>The genetic basis of laboratory adaptation in Caulobacter crescentus.</title>
        <authorList>
            <person name="Marks M.E."/>
            <person name="Castro-Rojas C.M."/>
            <person name="Teiling C."/>
            <person name="Du L."/>
            <person name="Kapatral V."/>
            <person name="Walunas T.L."/>
            <person name="Crosson S."/>
        </authorList>
    </citation>
    <scope>NUCLEOTIDE SEQUENCE [LARGE SCALE GENOMIC DNA]</scope>
    <source>
        <strain evidence="7">NA1000 / CB15N</strain>
    </source>
</reference>
<dbReference type="PhylomeDB" id="A0A0H3CBY5"/>
<gene>
    <name evidence="6" type="ordered locus">CCNA_03279</name>
</gene>
<dbReference type="RefSeq" id="YP_002518651.1">
    <property type="nucleotide sequence ID" value="NC_011916.1"/>
</dbReference>
<dbReference type="GO" id="GO:0047838">
    <property type="term" value="F:D-xylose 1-dehydrogenase (NAD+) activity"/>
    <property type="evidence" value="ECO:0007669"/>
    <property type="project" value="UniProtKB-EC"/>
</dbReference>